<dbReference type="GO" id="GO:0005737">
    <property type="term" value="C:cytoplasm"/>
    <property type="evidence" value="ECO:0007669"/>
    <property type="project" value="TreeGrafter"/>
</dbReference>
<reference evidence="10" key="1">
    <citation type="submission" date="2020-03" db="EMBL/GenBank/DDBJ databases">
        <title>Spirochaetal bacteria isolated from arthropods constitute a novel genus Entomospira genus novum within the order Spirochaetales.</title>
        <authorList>
            <person name="Grana-Miraglia L."/>
            <person name="Sikutova S."/>
            <person name="Fingerle V."/>
            <person name="Sing A."/>
            <person name="Castillo-Ramirez S."/>
            <person name="Margos G."/>
            <person name="Rudolf I."/>
        </authorList>
    </citation>
    <scope>NUCLEOTIDE SEQUENCE</scope>
    <source>
        <strain evidence="10">BR149</strain>
    </source>
</reference>
<keyword evidence="11" id="KW-1185">Reference proteome</keyword>
<evidence type="ECO:0000256" key="8">
    <source>
        <dbReference type="HAMAP-Rule" id="MF_00165"/>
    </source>
</evidence>
<evidence type="ECO:0000313" key="11">
    <source>
        <dbReference type="Proteomes" id="UP000778951"/>
    </source>
</evidence>
<comment type="function">
    <text evidence="8">Phosphorylation of dTMP to form dTDP in both de novo and salvage pathways of dTTP synthesis.</text>
</comment>
<sequence>MLVVLEGLDGVGKSLQTRLLQEYFALYQPEVLHFPRHHQRPFGDLISRFLHGDLGDIEATHPALVALLFACDQFDYMKNIDTKEDLVILDRYYYSNMAYHSAKFSHAQERLAFRQWLADVSKIFSLPPADLLFYLELPDTLTSANLEQRTADGKSDHYERDLSFQARVREAYQAMLAEEKNVVRIACAQPDGTWRSAQEIHLEMVQHIERWLEENT</sequence>
<dbReference type="GO" id="GO:0004798">
    <property type="term" value="F:dTMP kinase activity"/>
    <property type="evidence" value="ECO:0007669"/>
    <property type="project" value="UniProtKB-UniRule"/>
</dbReference>
<dbReference type="InterPro" id="IPR018094">
    <property type="entry name" value="Thymidylate_kinase"/>
</dbReference>
<dbReference type="PANTHER" id="PTHR10344:SF4">
    <property type="entry name" value="UMP-CMP KINASE 2, MITOCHONDRIAL"/>
    <property type="match status" value="1"/>
</dbReference>
<dbReference type="HAMAP" id="MF_00165">
    <property type="entry name" value="Thymidylate_kinase"/>
    <property type="match status" value="1"/>
</dbReference>
<evidence type="ECO:0000256" key="5">
    <source>
        <dbReference type="ARBA" id="ARBA00022777"/>
    </source>
</evidence>
<organism evidence="10 11">
    <name type="scientific">Entomospira culicis</name>
    <dbReference type="NCBI Taxonomy" id="2719989"/>
    <lineage>
        <taxon>Bacteria</taxon>
        <taxon>Pseudomonadati</taxon>
        <taxon>Spirochaetota</taxon>
        <taxon>Spirochaetia</taxon>
        <taxon>Spirochaetales</taxon>
        <taxon>Spirochaetaceae</taxon>
        <taxon>Entomospira</taxon>
    </lineage>
</organism>
<evidence type="ECO:0000259" key="9">
    <source>
        <dbReference type="Pfam" id="PF02223"/>
    </source>
</evidence>
<dbReference type="GO" id="GO:0006233">
    <property type="term" value="P:dTDP biosynthetic process"/>
    <property type="evidence" value="ECO:0007669"/>
    <property type="project" value="InterPro"/>
</dbReference>
<keyword evidence="4 8" id="KW-0547">Nucleotide-binding</keyword>
<dbReference type="Gene3D" id="3.40.50.300">
    <property type="entry name" value="P-loop containing nucleotide triphosphate hydrolases"/>
    <property type="match status" value="1"/>
</dbReference>
<dbReference type="InterPro" id="IPR039430">
    <property type="entry name" value="Thymidylate_kin-like_dom"/>
</dbReference>
<accession>A0A968GEG4</accession>
<dbReference type="InterPro" id="IPR027417">
    <property type="entry name" value="P-loop_NTPase"/>
</dbReference>
<evidence type="ECO:0000256" key="4">
    <source>
        <dbReference type="ARBA" id="ARBA00022741"/>
    </source>
</evidence>
<dbReference type="AlphaFoldDB" id="A0A968GEG4"/>
<dbReference type="PANTHER" id="PTHR10344">
    <property type="entry name" value="THYMIDYLATE KINASE"/>
    <property type="match status" value="1"/>
</dbReference>
<dbReference type="CDD" id="cd01672">
    <property type="entry name" value="TMPK"/>
    <property type="match status" value="1"/>
</dbReference>
<dbReference type="Pfam" id="PF02223">
    <property type="entry name" value="Thymidylate_kin"/>
    <property type="match status" value="1"/>
</dbReference>
<protein>
    <recommendedName>
        <fullName evidence="8">Thymidylate kinase</fullName>
        <ecNumber evidence="8">2.7.4.9</ecNumber>
    </recommendedName>
    <alternativeName>
        <fullName evidence="8">dTMP kinase</fullName>
    </alternativeName>
</protein>
<gene>
    <name evidence="8" type="primary">tmk</name>
    <name evidence="10" type="ORF">HCT48_02145</name>
</gene>
<evidence type="ECO:0000256" key="2">
    <source>
        <dbReference type="ARBA" id="ARBA00022679"/>
    </source>
</evidence>
<proteinExistence type="inferred from homology"/>
<dbReference type="GO" id="GO:0005524">
    <property type="term" value="F:ATP binding"/>
    <property type="evidence" value="ECO:0007669"/>
    <property type="project" value="UniProtKB-UniRule"/>
</dbReference>
<comment type="caution">
    <text evidence="10">The sequence shown here is derived from an EMBL/GenBank/DDBJ whole genome shotgun (WGS) entry which is preliminary data.</text>
</comment>
<dbReference type="Proteomes" id="UP000778951">
    <property type="component" value="Unassembled WGS sequence"/>
</dbReference>
<evidence type="ECO:0000256" key="3">
    <source>
        <dbReference type="ARBA" id="ARBA00022727"/>
    </source>
</evidence>
<dbReference type="GO" id="GO:0006235">
    <property type="term" value="P:dTTP biosynthetic process"/>
    <property type="evidence" value="ECO:0007669"/>
    <property type="project" value="UniProtKB-UniRule"/>
</dbReference>
<dbReference type="EMBL" id="JAATLM010000001">
    <property type="protein sequence ID" value="NIZ69018.1"/>
    <property type="molecule type" value="Genomic_DNA"/>
</dbReference>
<evidence type="ECO:0000313" key="10">
    <source>
        <dbReference type="EMBL" id="NIZ69018.1"/>
    </source>
</evidence>
<feature type="domain" description="Thymidylate kinase-like" evidence="9">
    <location>
        <begin position="5"/>
        <end position="189"/>
    </location>
</feature>
<evidence type="ECO:0000256" key="6">
    <source>
        <dbReference type="ARBA" id="ARBA00022840"/>
    </source>
</evidence>
<comment type="catalytic activity">
    <reaction evidence="7 8">
        <text>dTMP + ATP = dTDP + ADP</text>
        <dbReference type="Rhea" id="RHEA:13517"/>
        <dbReference type="ChEBI" id="CHEBI:30616"/>
        <dbReference type="ChEBI" id="CHEBI:58369"/>
        <dbReference type="ChEBI" id="CHEBI:63528"/>
        <dbReference type="ChEBI" id="CHEBI:456216"/>
        <dbReference type="EC" id="2.7.4.9"/>
    </reaction>
</comment>
<dbReference type="GO" id="GO:0006227">
    <property type="term" value="P:dUDP biosynthetic process"/>
    <property type="evidence" value="ECO:0007669"/>
    <property type="project" value="TreeGrafter"/>
</dbReference>
<dbReference type="SUPFAM" id="SSF52540">
    <property type="entry name" value="P-loop containing nucleoside triphosphate hydrolases"/>
    <property type="match status" value="1"/>
</dbReference>
<evidence type="ECO:0000256" key="1">
    <source>
        <dbReference type="ARBA" id="ARBA00009776"/>
    </source>
</evidence>
<keyword evidence="2 8" id="KW-0808">Transferase</keyword>
<keyword evidence="5 8" id="KW-0418">Kinase</keyword>
<keyword evidence="6 8" id="KW-0067">ATP-binding</keyword>
<comment type="similarity">
    <text evidence="1 8">Belongs to the thymidylate kinase family.</text>
</comment>
<evidence type="ECO:0000256" key="7">
    <source>
        <dbReference type="ARBA" id="ARBA00048743"/>
    </source>
</evidence>
<feature type="binding site" evidence="8">
    <location>
        <begin position="7"/>
        <end position="14"/>
    </location>
    <ligand>
        <name>ATP</name>
        <dbReference type="ChEBI" id="CHEBI:30616"/>
    </ligand>
</feature>
<dbReference type="EC" id="2.7.4.9" evidence="8"/>
<dbReference type="RefSeq" id="WP_167695122.1">
    <property type="nucleotide sequence ID" value="NZ_CP118181.1"/>
</dbReference>
<keyword evidence="3 8" id="KW-0545">Nucleotide biosynthesis</keyword>
<name>A0A968GEG4_9SPIO</name>